<dbReference type="EMBL" id="FNLM01000026">
    <property type="protein sequence ID" value="SDT88340.1"/>
    <property type="molecule type" value="Genomic_DNA"/>
</dbReference>
<dbReference type="EMBL" id="FNLM01000026">
    <property type="protein sequence ID" value="SDT88386.1"/>
    <property type="molecule type" value="Genomic_DNA"/>
</dbReference>
<dbReference type="EMBL" id="FNLM01000016">
    <property type="protein sequence ID" value="SDT85181.1"/>
    <property type="molecule type" value="Genomic_DNA"/>
</dbReference>
<organism evidence="6 11">
    <name type="scientific">Gordonia westfalica</name>
    <dbReference type="NCBI Taxonomy" id="158898"/>
    <lineage>
        <taxon>Bacteria</taxon>
        <taxon>Bacillati</taxon>
        <taxon>Actinomycetota</taxon>
        <taxon>Actinomycetes</taxon>
        <taxon>Mycobacteriales</taxon>
        <taxon>Gordoniaceae</taxon>
        <taxon>Gordonia</taxon>
    </lineage>
</organism>
<gene>
    <name evidence="1" type="ORF">SAMN04488548_11511</name>
    <name evidence="3" type="ORF">SAMN04488548_11613</name>
    <name evidence="2" type="ORF">SAMN04488548_1169</name>
    <name evidence="5" type="ORF">SAMN04488548_12218</name>
    <name evidence="4" type="ORF">SAMN04488548_1228</name>
    <name evidence="7" type="ORF">SAMN04488548_12611</name>
    <name evidence="6" type="ORF">SAMN04488548_1267</name>
    <name evidence="8" type="ORF">SAMN04488548_12759</name>
    <name evidence="9" type="ORF">SAMN04488548_1353</name>
    <name evidence="10" type="ORF">SAMN04488548_13530</name>
</gene>
<dbReference type="AlphaFoldDB" id="A0A1H2DZL6"/>
<proteinExistence type="predicted"/>
<evidence type="ECO:0000313" key="8">
    <source>
        <dbReference type="EMBL" id="SDT89706.1"/>
    </source>
</evidence>
<dbReference type="EMBL" id="FNLM01000022">
    <property type="protein sequence ID" value="SDT86133.1"/>
    <property type="molecule type" value="Genomic_DNA"/>
</dbReference>
<evidence type="ECO:0000313" key="5">
    <source>
        <dbReference type="EMBL" id="SDT86187.1"/>
    </source>
</evidence>
<evidence type="ECO:0000313" key="1">
    <source>
        <dbReference type="EMBL" id="SDT85091.1"/>
    </source>
</evidence>
<protein>
    <submittedName>
        <fullName evidence="6">Uncharacterized protein</fullName>
    </submittedName>
</protein>
<sequence length="178" mass="19064">MIAVAQRDLTEPEHASVYQLLDAASDQFRAASQQQFTPGESTVRLKVNGGRVRLDQLPVTGVTSVTDDAGNSVDYTRNGMWLTVGCDSSRFLTVTYSHGGEVPPRVKNAVAEMVIRALVTPEEVMAGARSLTDSAGPISQTTAWSVRAPNSGLQMSESDLKLAASFRWQGGQVIVQAP</sequence>
<evidence type="ECO:0000313" key="7">
    <source>
        <dbReference type="EMBL" id="SDT88386.1"/>
    </source>
</evidence>
<dbReference type="Proteomes" id="UP000183180">
    <property type="component" value="Unassembled WGS sequence"/>
</dbReference>
<evidence type="ECO:0000313" key="10">
    <source>
        <dbReference type="EMBL" id="SDU77336.1"/>
    </source>
</evidence>
<dbReference type="EMBL" id="FNLM01000027">
    <property type="protein sequence ID" value="SDT89706.1"/>
    <property type="molecule type" value="Genomic_DNA"/>
</dbReference>
<evidence type="ECO:0000313" key="6">
    <source>
        <dbReference type="EMBL" id="SDT88340.1"/>
    </source>
</evidence>
<evidence type="ECO:0000313" key="3">
    <source>
        <dbReference type="EMBL" id="SDT85181.1"/>
    </source>
</evidence>
<dbReference type="EMBL" id="FNLM01000015">
    <property type="protein sequence ID" value="SDT85091.1"/>
    <property type="molecule type" value="Genomic_DNA"/>
</dbReference>
<evidence type="ECO:0000313" key="2">
    <source>
        <dbReference type="EMBL" id="SDT85177.1"/>
    </source>
</evidence>
<evidence type="ECO:0000313" key="4">
    <source>
        <dbReference type="EMBL" id="SDT86133.1"/>
    </source>
</evidence>
<dbReference type="STRING" id="158898.SAMN04488548_11511"/>
<accession>A0A1H2DZL6</accession>
<dbReference type="EMBL" id="FNLM01000016">
    <property type="protein sequence ID" value="SDT85177.1"/>
    <property type="molecule type" value="Genomic_DNA"/>
</dbReference>
<dbReference type="EMBL" id="FNLM01000022">
    <property type="protein sequence ID" value="SDT86187.1"/>
    <property type="molecule type" value="Genomic_DNA"/>
</dbReference>
<reference evidence="6 11" key="1">
    <citation type="submission" date="2016-10" db="EMBL/GenBank/DDBJ databases">
        <authorList>
            <person name="de Groot N.N."/>
        </authorList>
    </citation>
    <scope>NUCLEOTIDE SEQUENCE [LARGE SCALE GENOMIC DNA]</scope>
    <source>
        <strain evidence="6 11">DSM 44215</strain>
    </source>
</reference>
<evidence type="ECO:0000313" key="9">
    <source>
        <dbReference type="EMBL" id="SDU77248.1"/>
    </source>
</evidence>
<evidence type="ECO:0000313" key="11">
    <source>
        <dbReference type="Proteomes" id="UP000183180"/>
    </source>
</evidence>
<dbReference type="EMBL" id="FNLM01000035">
    <property type="protein sequence ID" value="SDU77248.1"/>
    <property type="molecule type" value="Genomic_DNA"/>
</dbReference>
<name>A0A1H2DZL6_9ACTN</name>
<dbReference type="EMBL" id="FNLM01000035">
    <property type="protein sequence ID" value="SDU77336.1"/>
    <property type="molecule type" value="Genomic_DNA"/>
</dbReference>